<reference evidence="3" key="1">
    <citation type="submission" date="2014-06" db="EMBL/GenBank/DDBJ databases">
        <authorList>
            <person name="Berkman J.Paul."/>
        </authorList>
    </citation>
    <scope>NUCLEOTIDE SEQUENCE [LARGE SCALE GENOMIC DNA]</scope>
</reference>
<proteinExistence type="predicted"/>
<sequence>MSSSGFDTGSGTYDKVASARGGEGLDIDAETAGRTSGPGEGVDAGAGARDNLPGQGLDGGQGGEDVQAAAAGTGEGFDAGEKGSNRTGGGVTLNAGREHEFNNANSNNLYDAKSRVQNLADKIKDKIKS</sequence>
<evidence type="ECO:0000313" key="4">
    <source>
        <dbReference type="Proteomes" id="UP000242770"/>
    </source>
</evidence>
<feature type="compositionally biased region" description="Polar residues" evidence="1">
    <location>
        <begin position="1"/>
        <end position="11"/>
    </location>
</feature>
<name>A0A0F7RWL5_9BASI</name>
<reference evidence="2" key="2">
    <citation type="submission" date="2014-06" db="EMBL/GenBank/DDBJ databases">
        <authorList>
            <person name="Ju J."/>
            <person name="Zhang J."/>
        </authorList>
    </citation>
    <scope>NUCLEOTIDE SEQUENCE</scope>
    <source>
        <strain evidence="2">SscI8</strain>
    </source>
</reference>
<reference evidence="4" key="3">
    <citation type="submission" date="2014-06" db="EMBL/GenBank/DDBJ databases">
        <authorList>
            <person name="Berkman P.J."/>
        </authorList>
    </citation>
    <scope>NUCLEOTIDE SEQUENCE [LARGE SCALE GENOMIC DNA]</scope>
</reference>
<organism evidence="3 4">
    <name type="scientific">Sporisorium scitamineum</name>
    <dbReference type="NCBI Taxonomy" id="49012"/>
    <lineage>
        <taxon>Eukaryota</taxon>
        <taxon>Fungi</taxon>
        <taxon>Dikarya</taxon>
        <taxon>Basidiomycota</taxon>
        <taxon>Ustilaginomycotina</taxon>
        <taxon>Ustilaginomycetes</taxon>
        <taxon>Ustilaginales</taxon>
        <taxon>Ustilaginaceae</taxon>
        <taxon>Sporisorium</taxon>
    </lineage>
</organism>
<accession>A0A0F7RWL5</accession>
<protein>
    <submittedName>
        <fullName evidence="3">Uncharacterized protein</fullName>
    </submittedName>
</protein>
<gene>
    <name evidence="3" type="primary">SSCI13330.1</name>
    <name evidence="2" type="ORF">SPSC_05511</name>
</gene>
<evidence type="ECO:0000256" key="1">
    <source>
        <dbReference type="SAM" id="MobiDB-lite"/>
    </source>
</evidence>
<keyword evidence="4" id="KW-1185">Reference proteome</keyword>
<dbReference type="EMBL" id="CCFA01000687">
    <property type="protein sequence ID" value="CDR99082.1"/>
    <property type="molecule type" value="Genomic_DNA"/>
</dbReference>
<dbReference type="AlphaFoldDB" id="A0A0F7RWL5"/>
<evidence type="ECO:0000313" key="2">
    <source>
        <dbReference type="EMBL" id="CDR88679.1"/>
    </source>
</evidence>
<feature type="region of interest" description="Disordered" evidence="1">
    <location>
        <begin position="1"/>
        <end position="109"/>
    </location>
</feature>
<dbReference type="Proteomes" id="UP000242770">
    <property type="component" value="Unassembled WGS sequence"/>
</dbReference>
<evidence type="ECO:0000313" key="3">
    <source>
        <dbReference type="EMBL" id="CDR99082.1"/>
    </source>
</evidence>
<dbReference type="OrthoDB" id="2553619at2759"/>
<dbReference type="EMBL" id="LK056687">
    <property type="protein sequence ID" value="CDR88679.1"/>
    <property type="molecule type" value="Genomic_DNA"/>
</dbReference>